<dbReference type="Pfam" id="PF01471">
    <property type="entry name" value="PG_binding_1"/>
    <property type="match status" value="1"/>
</dbReference>
<dbReference type="SUPFAM" id="SSF50494">
    <property type="entry name" value="Trypsin-like serine proteases"/>
    <property type="match status" value="1"/>
</dbReference>
<organism evidence="4 5">
    <name type="scientific">Nitratireductor thuwali</name>
    <dbReference type="NCBI Taxonomy" id="2267699"/>
    <lineage>
        <taxon>Bacteria</taxon>
        <taxon>Pseudomonadati</taxon>
        <taxon>Pseudomonadota</taxon>
        <taxon>Alphaproteobacteria</taxon>
        <taxon>Hyphomicrobiales</taxon>
        <taxon>Phyllobacteriaceae</taxon>
        <taxon>Nitratireductor</taxon>
    </lineage>
</organism>
<dbReference type="GO" id="GO:0006508">
    <property type="term" value="P:proteolysis"/>
    <property type="evidence" value="ECO:0007669"/>
    <property type="project" value="UniProtKB-KW"/>
</dbReference>
<name>A0ABY5MTC1_9HYPH</name>
<dbReference type="Gene3D" id="1.10.101.10">
    <property type="entry name" value="PGBD-like superfamily/PGBD"/>
    <property type="match status" value="1"/>
</dbReference>
<dbReference type="EMBL" id="CP030941">
    <property type="protein sequence ID" value="UUP19091.1"/>
    <property type="molecule type" value="Genomic_DNA"/>
</dbReference>
<dbReference type="InterPro" id="IPR036365">
    <property type="entry name" value="PGBD-like_sf"/>
</dbReference>
<gene>
    <name evidence="4" type="primary">hhoA</name>
    <name evidence="4" type="ORF">NTH_03581</name>
</gene>
<dbReference type="InterPro" id="IPR036366">
    <property type="entry name" value="PGBDSf"/>
</dbReference>
<feature type="chain" id="PRO_5046919076" evidence="2">
    <location>
        <begin position="23"/>
        <end position="471"/>
    </location>
</feature>
<dbReference type="InterPro" id="IPR009003">
    <property type="entry name" value="Peptidase_S1_PA"/>
</dbReference>
<dbReference type="RefSeq" id="WP_338531275.1">
    <property type="nucleotide sequence ID" value="NZ_CP030941.1"/>
</dbReference>
<accession>A0ABY5MTC1</accession>
<dbReference type="PANTHER" id="PTHR43019:SF23">
    <property type="entry name" value="PROTEASE DO-LIKE 5, CHLOROPLASTIC"/>
    <property type="match status" value="1"/>
</dbReference>
<feature type="domain" description="Peptidoglycan binding-like" evidence="3">
    <location>
        <begin position="43"/>
        <end position="88"/>
    </location>
</feature>
<dbReference type="Gene3D" id="2.40.10.10">
    <property type="entry name" value="Trypsin-like serine proteases"/>
    <property type="match status" value="2"/>
</dbReference>
<evidence type="ECO:0000313" key="5">
    <source>
        <dbReference type="Proteomes" id="UP001342418"/>
    </source>
</evidence>
<evidence type="ECO:0000256" key="2">
    <source>
        <dbReference type="SAM" id="SignalP"/>
    </source>
</evidence>
<keyword evidence="4" id="KW-0645">Protease</keyword>
<evidence type="ECO:0000313" key="4">
    <source>
        <dbReference type="EMBL" id="UUP19091.1"/>
    </source>
</evidence>
<feature type="signal peptide" evidence="2">
    <location>
        <begin position="1"/>
        <end position="22"/>
    </location>
</feature>
<dbReference type="Pfam" id="PF13365">
    <property type="entry name" value="Trypsin_2"/>
    <property type="match status" value="1"/>
</dbReference>
<dbReference type="Proteomes" id="UP001342418">
    <property type="component" value="Chromosome"/>
</dbReference>
<dbReference type="InterPro" id="IPR043504">
    <property type="entry name" value="Peptidase_S1_PA_chymotrypsin"/>
</dbReference>
<evidence type="ECO:0000256" key="1">
    <source>
        <dbReference type="SAM" id="MobiDB-lite"/>
    </source>
</evidence>
<dbReference type="PANTHER" id="PTHR43019">
    <property type="entry name" value="SERINE ENDOPROTEASE DEGS"/>
    <property type="match status" value="1"/>
</dbReference>
<feature type="compositionally biased region" description="Basic and acidic residues" evidence="1">
    <location>
        <begin position="243"/>
        <end position="254"/>
    </location>
</feature>
<protein>
    <submittedName>
        <fullName evidence="4">Serine protease HhoA</fullName>
    </submittedName>
</protein>
<keyword evidence="4" id="KW-0378">Hydrolase</keyword>
<sequence length="471" mass="51467">MRMKLNSVVQCMVMLFVSTAGASANFARSQQWFDAQPYSIKEQLQYDLVVTGHYRGFVDAEFGMQTYKALIAFEELSGLNPDGVLTQSEYSRLRRRAQELVRAYGFAVQRDPKTGFEGPVPVGLLSNREDLEAGTRWFTSNDGIVIETVIFPEWSTPYYHLYGALPSAKGLGEPTYKKFEHDWFVISGEGSGTSYYALVRRNGPFNSGFILRWRDEMEDRAVPLTAYLASSVKFFRPVLPNKPEETEQSVKGEPSEASDELPKGSFSGSGFFVSTTGLILTNYHVVEDCTAISVTNKGSAEVLRVNEEADLAAILVKEPGKVQTAIFAEEPPPLGGSVIAGGYPLSDLVADDFTVSFGKVTGRRGILGDETKFSMSLPVQPGNSGGPVVGSDGRIVGVMVGKLNERMMLDLVGSTGANFSFAIDGALAKDFLSPFRIMTNNPAVRSATQFSDVEVVSNLEPYTVQVVCTRE</sequence>
<dbReference type="GO" id="GO:0008233">
    <property type="term" value="F:peptidase activity"/>
    <property type="evidence" value="ECO:0007669"/>
    <property type="project" value="UniProtKB-KW"/>
</dbReference>
<evidence type="ECO:0000259" key="3">
    <source>
        <dbReference type="Pfam" id="PF01471"/>
    </source>
</evidence>
<dbReference type="InterPro" id="IPR002477">
    <property type="entry name" value="Peptidoglycan-bd-like"/>
</dbReference>
<keyword evidence="5" id="KW-1185">Reference proteome</keyword>
<reference evidence="4 5" key="1">
    <citation type="submission" date="2018-07" db="EMBL/GenBank/DDBJ databases">
        <title>Genome sequence of Nitratireductor thuwali#1536.</title>
        <authorList>
            <person name="Michoud G."/>
            <person name="Merlino G."/>
            <person name="Sefrji F.O."/>
            <person name="Daffonchio D."/>
        </authorList>
    </citation>
    <scope>NUCLEOTIDE SEQUENCE [LARGE SCALE GENOMIC DNA]</scope>
    <source>
        <strain evidence="5">Nit1536</strain>
    </source>
</reference>
<keyword evidence="2" id="KW-0732">Signal</keyword>
<feature type="region of interest" description="Disordered" evidence="1">
    <location>
        <begin position="243"/>
        <end position="262"/>
    </location>
</feature>
<dbReference type="SUPFAM" id="SSF47090">
    <property type="entry name" value="PGBD-like"/>
    <property type="match status" value="1"/>
</dbReference>
<proteinExistence type="predicted"/>